<keyword evidence="3" id="KW-1185">Reference proteome</keyword>
<gene>
    <name evidence="2" type="ORF">CLAFUR5_08323</name>
</gene>
<dbReference type="OrthoDB" id="3001700at2759"/>
<dbReference type="AlphaFoldDB" id="A0A9Q8P6Y4"/>
<reference evidence="2" key="2">
    <citation type="journal article" date="2022" name="Microb. Genom.">
        <title>A chromosome-scale genome assembly of the tomato pathogen Cladosporium fulvum reveals a compartmentalized genome architecture and the presence of a dispensable chromosome.</title>
        <authorList>
            <person name="Zaccaron A.Z."/>
            <person name="Chen L.H."/>
            <person name="Samaras A."/>
            <person name="Stergiopoulos I."/>
        </authorList>
    </citation>
    <scope>NUCLEOTIDE SEQUENCE</scope>
    <source>
        <strain evidence="2">Race5_Kim</strain>
    </source>
</reference>
<dbReference type="EMBL" id="CP090165">
    <property type="protein sequence ID" value="UJO15436.1"/>
    <property type="molecule type" value="Genomic_DNA"/>
</dbReference>
<name>A0A9Q8P6Y4_PASFU</name>
<accession>A0A9Q8P6Y4</accession>
<organism evidence="2 3">
    <name type="scientific">Passalora fulva</name>
    <name type="common">Tomato leaf mold</name>
    <name type="synonym">Cladosporium fulvum</name>
    <dbReference type="NCBI Taxonomy" id="5499"/>
    <lineage>
        <taxon>Eukaryota</taxon>
        <taxon>Fungi</taxon>
        <taxon>Dikarya</taxon>
        <taxon>Ascomycota</taxon>
        <taxon>Pezizomycotina</taxon>
        <taxon>Dothideomycetes</taxon>
        <taxon>Dothideomycetidae</taxon>
        <taxon>Mycosphaerellales</taxon>
        <taxon>Mycosphaerellaceae</taxon>
        <taxon>Fulvia</taxon>
    </lineage>
</organism>
<sequence length="62" mass="6365">MGENKASYVTKDMLGKVPDSDQQELEELKGGLSDAAGGALQNPLGKFAGDAADDATRPATGR</sequence>
<evidence type="ECO:0000256" key="1">
    <source>
        <dbReference type="SAM" id="MobiDB-lite"/>
    </source>
</evidence>
<evidence type="ECO:0000313" key="2">
    <source>
        <dbReference type="EMBL" id="UJO15436.1"/>
    </source>
</evidence>
<reference evidence="2" key="1">
    <citation type="submission" date="2021-12" db="EMBL/GenBank/DDBJ databases">
        <authorList>
            <person name="Zaccaron A."/>
            <person name="Stergiopoulos I."/>
        </authorList>
    </citation>
    <scope>NUCLEOTIDE SEQUENCE</scope>
    <source>
        <strain evidence="2">Race5_Kim</strain>
    </source>
</reference>
<dbReference type="Proteomes" id="UP000756132">
    <property type="component" value="Chromosome 3"/>
</dbReference>
<proteinExistence type="predicted"/>
<feature type="region of interest" description="Disordered" evidence="1">
    <location>
        <begin position="1"/>
        <end position="62"/>
    </location>
</feature>
<dbReference type="GeneID" id="71988201"/>
<dbReference type="KEGG" id="ffu:CLAFUR5_08323"/>
<dbReference type="RefSeq" id="XP_047759802.1">
    <property type="nucleotide sequence ID" value="XM_047907471.1"/>
</dbReference>
<evidence type="ECO:0000313" key="3">
    <source>
        <dbReference type="Proteomes" id="UP000756132"/>
    </source>
</evidence>
<protein>
    <submittedName>
        <fullName evidence="2">Uncharacterized protein</fullName>
    </submittedName>
</protein>